<organism evidence="2 3">
    <name type="scientific">Wohlfahrtiimonas larvae</name>
    <dbReference type="NCBI Taxonomy" id="1157986"/>
    <lineage>
        <taxon>Bacteria</taxon>
        <taxon>Pseudomonadati</taxon>
        <taxon>Pseudomonadota</taxon>
        <taxon>Gammaproteobacteria</taxon>
        <taxon>Cardiobacteriales</taxon>
        <taxon>Ignatzschineriaceae</taxon>
        <taxon>Wohlfahrtiimonas</taxon>
    </lineage>
</organism>
<feature type="domain" description="Endonuclease/exonuclease/phosphatase" evidence="1">
    <location>
        <begin position="166"/>
        <end position="270"/>
    </location>
</feature>
<evidence type="ECO:0000313" key="2">
    <source>
        <dbReference type="EMBL" id="GAA5093609.1"/>
    </source>
</evidence>
<dbReference type="Proteomes" id="UP001500631">
    <property type="component" value="Unassembled WGS sequence"/>
</dbReference>
<sequence length="282" mass="32070">MIELRIATINAANLGEWSDAQRIQKFARSIVEDLKAPSVIAVQELGGLQKENELTIRATVADDICKILLEEFQQVYHYAEIAPKPESSGGAENINIRCGFFYRAEIKLQQLAQIGQDSEAFLGDGSGEFAASRIPLWAIFQYDDVSFQVINCHLKSMSTKDQTKKQAKKQRNRQSQLIADYIQENNLLDFPLFVVGDMNDTFASKTLQSLALQGLKSSHLSLQYQIYTYKYHKKPILLDYILYNDYIKNLESTIVHINTDQNSDRAYSDHDPLVMLCQICSE</sequence>
<dbReference type="InterPro" id="IPR036691">
    <property type="entry name" value="Endo/exonu/phosph_ase_sf"/>
</dbReference>
<dbReference type="EMBL" id="BAABKE010000001">
    <property type="protein sequence ID" value="GAA5093609.1"/>
    <property type="molecule type" value="Genomic_DNA"/>
</dbReference>
<dbReference type="PANTHER" id="PTHR42834:SF1">
    <property type="entry name" value="ENDONUCLEASE_EXONUCLEASE_PHOSPHATASE FAMILY PROTEIN (AFU_ORTHOLOGUE AFUA_3G09210)"/>
    <property type="match status" value="1"/>
</dbReference>
<accession>A0ABP9MDY5</accession>
<dbReference type="Gene3D" id="3.60.10.10">
    <property type="entry name" value="Endonuclease/exonuclease/phosphatase"/>
    <property type="match status" value="1"/>
</dbReference>
<keyword evidence="3" id="KW-1185">Reference proteome</keyword>
<comment type="caution">
    <text evidence="2">The sequence shown here is derived from an EMBL/GenBank/DDBJ whole genome shotgun (WGS) entry which is preliminary data.</text>
</comment>
<evidence type="ECO:0000259" key="1">
    <source>
        <dbReference type="Pfam" id="PF03372"/>
    </source>
</evidence>
<dbReference type="PANTHER" id="PTHR42834">
    <property type="entry name" value="ENDONUCLEASE/EXONUCLEASE/PHOSPHATASE FAMILY PROTEIN (AFU_ORTHOLOGUE AFUA_3G09210)"/>
    <property type="match status" value="1"/>
</dbReference>
<dbReference type="InterPro" id="IPR005135">
    <property type="entry name" value="Endo/exonuclease/phosphatase"/>
</dbReference>
<dbReference type="RefSeq" id="WP_077926018.1">
    <property type="nucleotide sequence ID" value="NZ_BAABKE010000001.1"/>
</dbReference>
<evidence type="ECO:0000313" key="3">
    <source>
        <dbReference type="Proteomes" id="UP001500631"/>
    </source>
</evidence>
<protein>
    <recommendedName>
        <fullName evidence="1">Endonuclease/exonuclease/phosphatase domain-containing protein</fullName>
    </recommendedName>
</protein>
<gene>
    <name evidence="2" type="ORF">GCM10023338_00870</name>
</gene>
<proteinExistence type="predicted"/>
<reference evidence="3" key="1">
    <citation type="journal article" date="2019" name="Int. J. Syst. Evol. Microbiol.">
        <title>The Global Catalogue of Microorganisms (GCM) 10K type strain sequencing project: providing services to taxonomists for standard genome sequencing and annotation.</title>
        <authorList>
            <consortium name="The Broad Institute Genomics Platform"/>
            <consortium name="The Broad Institute Genome Sequencing Center for Infectious Disease"/>
            <person name="Wu L."/>
            <person name="Ma J."/>
        </authorList>
    </citation>
    <scope>NUCLEOTIDE SEQUENCE [LARGE SCALE GENOMIC DNA]</scope>
    <source>
        <strain evidence="3">JCM 18424</strain>
    </source>
</reference>
<dbReference type="Pfam" id="PF03372">
    <property type="entry name" value="Exo_endo_phos"/>
    <property type="match status" value="1"/>
</dbReference>
<dbReference type="SUPFAM" id="SSF56219">
    <property type="entry name" value="DNase I-like"/>
    <property type="match status" value="1"/>
</dbReference>
<name>A0ABP9MDY5_9GAMM</name>